<keyword evidence="2" id="KW-1003">Cell membrane</keyword>
<organism evidence="7 8">
    <name type="scientific">Actinoplanes philippinensis</name>
    <dbReference type="NCBI Taxonomy" id="35752"/>
    <lineage>
        <taxon>Bacteria</taxon>
        <taxon>Bacillati</taxon>
        <taxon>Actinomycetota</taxon>
        <taxon>Actinomycetes</taxon>
        <taxon>Micromonosporales</taxon>
        <taxon>Micromonosporaceae</taxon>
        <taxon>Actinoplanes</taxon>
    </lineage>
</organism>
<dbReference type="GO" id="GO:0005886">
    <property type="term" value="C:plasma membrane"/>
    <property type="evidence" value="ECO:0007669"/>
    <property type="project" value="UniProtKB-SubCell"/>
</dbReference>
<evidence type="ECO:0000256" key="3">
    <source>
        <dbReference type="ARBA" id="ARBA00022692"/>
    </source>
</evidence>
<dbReference type="STRING" id="35752.SAMN05421541_107189"/>
<evidence type="ECO:0000256" key="5">
    <source>
        <dbReference type="ARBA" id="ARBA00023136"/>
    </source>
</evidence>
<dbReference type="OrthoDB" id="3826649at2"/>
<evidence type="ECO:0000256" key="4">
    <source>
        <dbReference type="ARBA" id="ARBA00022989"/>
    </source>
</evidence>
<feature type="transmembrane region" description="Helical" evidence="6">
    <location>
        <begin position="440"/>
        <end position="460"/>
    </location>
</feature>
<dbReference type="PANTHER" id="PTHR30250">
    <property type="entry name" value="PST FAMILY PREDICTED COLANIC ACID TRANSPORTER"/>
    <property type="match status" value="1"/>
</dbReference>
<keyword evidence="8" id="KW-1185">Reference proteome</keyword>
<accession>A0A1I2GVI9</accession>
<feature type="transmembrane region" description="Helical" evidence="6">
    <location>
        <begin position="142"/>
        <end position="164"/>
    </location>
</feature>
<feature type="transmembrane region" description="Helical" evidence="6">
    <location>
        <begin position="387"/>
        <end position="406"/>
    </location>
</feature>
<keyword evidence="4 6" id="KW-1133">Transmembrane helix</keyword>
<dbReference type="RefSeq" id="WP_093616120.1">
    <property type="nucleotide sequence ID" value="NZ_BOMT01000043.1"/>
</dbReference>
<evidence type="ECO:0000256" key="6">
    <source>
        <dbReference type="SAM" id="Phobius"/>
    </source>
</evidence>
<evidence type="ECO:0000256" key="2">
    <source>
        <dbReference type="ARBA" id="ARBA00022475"/>
    </source>
</evidence>
<feature type="transmembrane region" description="Helical" evidence="6">
    <location>
        <begin position="328"/>
        <end position="348"/>
    </location>
</feature>
<feature type="transmembrane region" description="Helical" evidence="6">
    <location>
        <begin position="114"/>
        <end position="130"/>
    </location>
</feature>
<feature type="transmembrane region" description="Helical" evidence="6">
    <location>
        <begin position="413"/>
        <end position="434"/>
    </location>
</feature>
<dbReference type="InterPro" id="IPR050833">
    <property type="entry name" value="Poly_Biosynth_Transport"/>
</dbReference>
<dbReference type="AlphaFoldDB" id="A0A1I2GVI9"/>
<feature type="transmembrane region" description="Helical" evidence="6">
    <location>
        <begin position="88"/>
        <end position="108"/>
    </location>
</feature>
<evidence type="ECO:0000256" key="1">
    <source>
        <dbReference type="ARBA" id="ARBA00004651"/>
    </source>
</evidence>
<name>A0A1I2GVI9_9ACTN</name>
<reference evidence="7 8" key="1">
    <citation type="submission" date="2016-10" db="EMBL/GenBank/DDBJ databases">
        <authorList>
            <person name="de Groot N.N."/>
        </authorList>
    </citation>
    <scope>NUCLEOTIDE SEQUENCE [LARGE SCALE GENOMIC DNA]</scope>
    <source>
        <strain evidence="7 8">DSM 43019</strain>
    </source>
</reference>
<dbReference type="GO" id="GO:0042910">
    <property type="term" value="F:xenobiotic transmembrane transporter activity"/>
    <property type="evidence" value="ECO:0007669"/>
    <property type="project" value="InterPro"/>
</dbReference>
<keyword evidence="3 6" id="KW-0812">Transmembrane</keyword>
<dbReference type="Proteomes" id="UP000199645">
    <property type="component" value="Unassembled WGS sequence"/>
</dbReference>
<feature type="transmembrane region" description="Helical" evidence="6">
    <location>
        <begin position="209"/>
        <end position="227"/>
    </location>
</feature>
<keyword evidence="5 6" id="KW-0472">Membrane</keyword>
<feature type="transmembrane region" description="Helical" evidence="6">
    <location>
        <begin position="360"/>
        <end position="381"/>
    </location>
</feature>
<feature type="transmembrane region" description="Helical" evidence="6">
    <location>
        <begin position="35"/>
        <end position="54"/>
    </location>
</feature>
<dbReference type="Pfam" id="PF01554">
    <property type="entry name" value="MatE"/>
    <property type="match status" value="1"/>
</dbReference>
<evidence type="ECO:0000313" key="8">
    <source>
        <dbReference type="Proteomes" id="UP000199645"/>
    </source>
</evidence>
<dbReference type="PANTHER" id="PTHR30250:SF11">
    <property type="entry name" value="O-ANTIGEN TRANSPORTER-RELATED"/>
    <property type="match status" value="1"/>
</dbReference>
<comment type="subcellular location">
    <subcellularLocation>
        <location evidence="1">Cell membrane</location>
        <topology evidence="1">Multi-pass membrane protein</topology>
    </subcellularLocation>
</comment>
<sequence length="483" mass="48922">MSIARTGLLTVFALIAVGLTRLVHGSLVSHATDRVTYGLVGSLIALSTVASLMLPGGLSSAMAKYVALERGAGRPAAARAVHRLLTRWSMASGPLLGLAAAGIAAVVWDLSRSEAFAVWLLTTSYSVYSVDKSALYGFGRSGAYAILEVATSSLAILATVATVVFGGTAYLLPLAVGYAVFVLGARLLLRAPADEPGATSQAGPAVRPVLVYAVVASVGTLAGQGFLQGTQLLAGWFARPEEVAWFAASVALVAPLYFLPRALGLALFPAMAAAYGAGDHEAVRRQGDVSTRALATLQAPVFAAAALLAPWLLVVFGGAEYAAGADVLRLMLAATWLGVLQVPSINALASDAGRRARIPAAAAVTGCLTGLLVVAVLGGPLGATGVALGYLAGSAVTAAIPMVLVWRAERMPWAGTLARSCAVLVTASLAATTVDAAGRSAWAVPLAVVAALLAAVVMIPDARALLRVLRPGKPAAAAVQESS</sequence>
<feature type="transmembrane region" description="Helical" evidence="6">
    <location>
        <begin position="170"/>
        <end position="189"/>
    </location>
</feature>
<dbReference type="GO" id="GO:0015297">
    <property type="term" value="F:antiporter activity"/>
    <property type="evidence" value="ECO:0007669"/>
    <property type="project" value="InterPro"/>
</dbReference>
<evidence type="ECO:0000313" key="7">
    <source>
        <dbReference type="EMBL" id="SFF21069.1"/>
    </source>
</evidence>
<gene>
    <name evidence="7" type="ORF">SAMN05421541_107189</name>
</gene>
<feature type="transmembrane region" description="Helical" evidence="6">
    <location>
        <begin position="243"/>
        <end position="259"/>
    </location>
</feature>
<protein>
    <submittedName>
        <fullName evidence="7">Membrane protein involved in the export of O-antigen and teichoic acid</fullName>
    </submittedName>
</protein>
<dbReference type="EMBL" id="FONV01000007">
    <property type="protein sequence ID" value="SFF21069.1"/>
    <property type="molecule type" value="Genomic_DNA"/>
</dbReference>
<proteinExistence type="predicted"/>
<feature type="transmembrane region" description="Helical" evidence="6">
    <location>
        <begin position="294"/>
        <end position="316"/>
    </location>
</feature>
<dbReference type="InterPro" id="IPR002528">
    <property type="entry name" value="MATE_fam"/>
</dbReference>